<organism evidence="1 2">
    <name type="scientific">Bauhinia variegata</name>
    <name type="common">Purple orchid tree</name>
    <name type="synonym">Phanera variegata</name>
    <dbReference type="NCBI Taxonomy" id="167791"/>
    <lineage>
        <taxon>Eukaryota</taxon>
        <taxon>Viridiplantae</taxon>
        <taxon>Streptophyta</taxon>
        <taxon>Embryophyta</taxon>
        <taxon>Tracheophyta</taxon>
        <taxon>Spermatophyta</taxon>
        <taxon>Magnoliopsida</taxon>
        <taxon>eudicotyledons</taxon>
        <taxon>Gunneridae</taxon>
        <taxon>Pentapetalae</taxon>
        <taxon>rosids</taxon>
        <taxon>fabids</taxon>
        <taxon>Fabales</taxon>
        <taxon>Fabaceae</taxon>
        <taxon>Cercidoideae</taxon>
        <taxon>Cercideae</taxon>
        <taxon>Bauhiniinae</taxon>
        <taxon>Bauhinia</taxon>
    </lineage>
</organism>
<evidence type="ECO:0000313" key="2">
    <source>
        <dbReference type="Proteomes" id="UP000828941"/>
    </source>
</evidence>
<keyword evidence="2" id="KW-1185">Reference proteome</keyword>
<proteinExistence type="predicted"/>
<dbReference type="Proteomes" id="UP000828941">
    <property type="component" value="Chromosome 14"/>
</dbReference>
<accession>A0ACB9KK17</accession>
<dbReference type="EMBL" id="CM039439">
    <property type="protein sequence ID" value="KAI4297491.1"/>
    <property type="molecule type" value="Genomic_DNA"/>
</dbReference>
<protein>
    <submittedName>
        <fullName evidence="1">Uncharacterized protein</fullName>
    </submittedName>
</protein>
<gene>
    <name evidence="1" type="ORF">L6164_037380</name>
</gene>
<reference evidence="1 2" key="1">
    <citation type="journal article" date="2022" name="DNA Res.">
        <title>Chromosomal-level genome assembly of the orchid tree Bauhinia variegata (Leguminosae; Cercidoideae) supports the allotetraploid origin hypothesis of Bauhinia.</title>
        <authorList>
            <person name="Zhong Y."/>
            <person name="Chen Y."/>
            <person name="Zheng D."/>
            <person name="Pang J."/>
            <person name="Liu Y."/>
            <person name="Luo S."/>
            <person name="Meng S."/>
            <person name="Qian L."/>
            <person name="Wei D."/>
            <person name="Dai S."/>
            <person name="Zhou R."/>
        </authorList>
    </citation>
    <scope>NUCLEOTIDE SEQUENCE [LARGE SCALE GENOMIC DNA]</scope>
    <source>
        <strain evidence="1">BV-YZ2020</strain>
    </source>
</reference>
<evidence type="ECO:0000313" key="1">
    <source>
        <dbReference type="EMBL" id="KAI4297491.1"/>
    </source>
</evidence>
<comment type="caution">
    <text evidence="1">The sequence shown here is derived from an EMBL/GenBank/DDBJ whole genome shotgun (WGS) entry which is preliminary data.</text>
</comment>
<sequence length="132" mass="14894">MREVERKIGSLLERKVREKMTSISQVLLILMIIMNMTILFFKPQHIKASANSWEININNTAINQCLGSDNGCLIADHVSRMLINFSKFKTPPSAIAKRPSVSCPPRNRYTGCLDGKKNIPGKPKCDIYNRAC</sequence>
<name>A0ACB9KK17_BAUVA</name>